<evidence type="ECO:0000313" key="3">
    <source>
        <dbReference type="EMBL" id="KAF1934968.1"/>
    </source>
</evidence>
<keyword evidence="4" id="KW-1185">Reference proteome</keyword>
<gene>
    <name evidence="3" type="ORF">EJ02DRAFT_156096</name>
</gene>
<evidence type="ECO:0000313" key="4">
    <source>
        <dbReference type="Proteomes" id="UP000800038"/>
    </source>
</evidence>
<dbReference type="OrthoDB" id="3942738at2759"/>
<name>A0A6A5S6G0_9PLEO</name>
<dbReference type="SMART" id="SM00674">
    <property type="entry name" value="CENPB"/>
    <property type="match status" value="1"/>
</dbReference>
<accession>A0A6A5S6G0</accession>
<feature type="domain" description="HTH CENPB-type" evidence="2">
    <location>
        <begin position="49"/>
        <end position="114"/>
    </location>
</feature>
<reference evidence="3" key="1">
    <citation type="journal article" date="2020" name="Stud. Mycol.">
        <title>101 Dothideomycetes genomes: a test case for predicting lifestyles and emergence of pathogens.</title>
        <authorList>
            <person name="Haridas S."/>
            <person name="Albert R."/>
            <person name="Binder M."/>
            <person name="Bloem J."/>
            <person name="Labutti K."/>
            <person name="Salamov A."/>
            <person name="Andreopoulos B."/>
            <person name="Baker S."/>
            <person name="Barry K."/>
            <person name="Bills G."/>
            <person name="Bluhm B."/>
            <person name="Cannon C."/>
            <person name="Castanera R."/>
            <person name="Culley D."/>
            <person name="Daum C."/>
            <person name="Ezra D."/>
            <person name="Gonzalez J."/>
            <person name="Henrissat B."/>
            <person name="Kuo A."/>
            <person name="Liang C."/>
            <person name="Lipzen A."/>
            <person name="Lutzoni F."/>
            <person name="Magnuson J."/>
            <person name="Mondo S."/>
            <person name="Nolan M."/>
            <person name="Ohm R."/>
            <person name="Pangilinan J."/>
            <person name="Park H.-J."/>
            <person name="Ramirez L."/>
            <person name="Alfaro M."/>
            <person name="Sun H."/>
            <person name="Tritt A."/>
            <person name="Yoshinaga Y."/>
            <person name="Zwiers L.-H."/>
            <person name="Turgeon B."/>
            <person name="Goodwin S."/>
            <person name="Spatafora J."/>
            <person name="Crous P."/>
            <person name="Grigoriev I."/>
        </authorList>
    </citation>
    <scope>NUCLEOTIDE SEQUENCE</scope>
    <source>
        <strain evidence="3">CBS 161.51</strain>
    </source>
</reference>
<evidence type="ECO:0000256" key="1">
    <source>
        <dbReference type="ARBA" id="ARBA00023125"/>
    </source>
</evidence>
<dbReference type="PROSITE" id="PS51253">
    <property type="entry name" value="HTH_CENPB"/>
    <property type="match status" value="1"/>
</dbReference>
<proteinExistence type="predicted"/>
<keyword evidence="1" id="KW-0238">DNA-binding</keyword>
<dbReference type="Proteomes" id="UP000800038">
    <property type="component" value="Unassembled WGS sequence"/>
</dbReference>
<evidence type="ECO:0000259" key="2">
    <source>
        <dbReference type="PROSITE" id="PS51253"/>
    </source>
</evidence>
<dbReference type="EMBL" id="ML976336">
    <property type="protein sequence ID" value="KAF1934968.1"/>
    <property type="molecule type" value="Genomic_DNA"/>
</dbReference>
<dbReference type="Pfam" id="PF03221">
    <property type="entry name" value="HTH_Tnp_Tc5"/>
    <property type="match status" value="1"/>
</dbReference>
<dbReference type="GO" id="GO:0003677">
    <property type="term" value="F:DNA binding"/>
    <property type="evidence" value="ECO:0007669"/>
    <property type="project" value="UniProtKB-KW"/>
</dbReference>
<organism evidence="3 4">
    <name type="scientific">Clathrospora elynae</name>
    <dbReference type="NCBI Taxonomy" id="706981"/>
    <lineage>
        <taxon>Eukaryota</taxon>
        <taxon>Fungi</taxon>
        <taxon>Dikarya</taxon>
        <taxon>Ascomycota</taxon>
        <taxon>Pezizomycotina</taxon>
        <taxon>Dothideomycetes</taxon>
        <taxon>Pleosporomycetidae</taxon>
        <taxon>Pleosporales</taxon>
        <taxon>Diademaceae</taxon>
        <taxon>Clathrospora</taxon>
    </lineage>
</organism>
<sequence length="153" mass="18129">MDPIQAAIEAYEAQGPEGQYSVQEVANQHGIWQSTMQRRMDGQSIPRSDYISNSRKLSPQQEDELVEYLESLTAYWLPPTRAMVQTFASEIARNQISKRWISRFLIRQQDHLTYCWTDAMDRECHQADSGQRYNHFFEELYDQIARHEIEPWL</sequence>
<dbReference type="InterPro" id="IPR006600">
    <property type="entry name" value="HTH_CenpB_DNA-bd_dom"/>
</dbReference>
<protein>
    <recommendedName>
        <fullName evidence="2">HTH CENPB-type domain-containing protein</fullName>
    </recommendedName>
</protein>
<dbReference type="AlphaFoldDB" id="A0A6A5S6G0"/>